<dbReference type="InterPro" id="IPR026015">
    <property type="entry name" value="ATP_synth_OSCP/delta_N_sf"/>
</dbReference>
<evidence type="ECO:0000256" key="1">
    <source>
        <dbReference type="ARBA" id="ARBA00004370"/>
    </source>
</evidence>
<dbReference type="SUPFAM" id="SSF47928">
    <property type="entry name" value="N-terminal domain of the delta subunit of the F1F0-ATP synthase"/>
    <property type="match status" value="1"/>
</dbReference>
<gene>
    <name evidence="8 9" type="primary">atpH</name>
    <name evidence="9" type="ORF">KPL78_25320</name>
</gene>
<name>A0ABS7AFX2_9PROT</name>
<dbReference type="PRINTS" id="PR00125">
    <property type="entry name" value="ATPASEDELTA"/>
</dbReference>
<evidence type="ECO:0000256" key="7">
    <source>
        <dbReference type="ARBA" id="ARBA00023310"/>
    </source>
</evidence>
<dbReference type="Gene3D" id="1.10.520.20">
    <property type="entry name" value="N-terminal domain of the delta subunit of the F1F0-ATP synthase"/>
    <property type="match status" value="1"/>
</dbReference>
<comment type="function">
    <text evidence="8">This protein is part of the stalk that links CF(0) to CF(1). It either transmits conformational changes from CF(0) to CF(1) or is implicated in proton conduction.</text>
</comment>
<evidence type="ECO:0000256" key="6">
    <source>
        <dbReference type="ARBA" id="ARBA00023196"/>
    </source>
</evidence>
<dbReference type="HAMAP" id="MF_01416">
    <property type="entry name" value="ATP_synth_delta_bact"/>
    <property type="match status" value="1"/>
</dbReference>
<dbReference type="EMBL" id="JAHYBZ010000010">
    <property type="protein sequence ID" value="MBW6401203.1"/>
    <property type="molecule type" value="Genomic_DNA"/>
</dbReference>
<keyword evidence="7 8" id="KW-0066">ATP synthesis</keyword>
<comment type="subcellular location">
    <subcellularLocation>
        <location evidence="8">Cell membrane</location>
        <topology evidence="8">Peripheral membrane protein</topology>
    </subcellularLocation>
    <subcellularLocation>
        <location evidence="1">Membrane</location>
    </subcellularLocation>
</comment>
<comment type="function">
    <text evidence="8">F(1)F(0) ATP synthase produces ATP from ADP in the presence of a proton or sodium gradient. F-type ATPases consist of two structural domains, F(1) containing the extramembraneous catalytic core and F(0) containing the membrane proton channel, linked together by a central stalk and a peripheral stalk. During catalysis, ATP synthesis in the catalytic domain of F(1) is coupled via a rotary mechanism of the central stalk subunits to proton translocation.</text>
</comment>
<evidence type="ECO:0000256" key="4">
    <source>
        <dbReference type="ARBA" id="ARBA00023065"/>
    </source>
</evidence>
<sequence>MSYAAAQQETGPRSPVAAAETIQAASPSAVKTGGAPERYALALLGLADDKRQADPAALDRIAADLEALFGLWRDSSDFREFVADPRLDAVKQRAGAFALLDRAGVGAEVRNLVGVLITNRRLAALPAVAQAFGTLLAERRGQQTAEVTTAHLLSDTQRAQITARLTEAGYSNVRLAESVDASILGGLIVRIGSRLYDNSIKSKLQRLQYAMKGAA</sequence>
<dbReference type="PROSITE" id="PS00389">
    <property type="entry name" value="ATPASE_DELTA"/>
    <property type="match status" value="1"/>
</dbReference>
<comment type="caution">
    <text evidence="9">The sequence shown here is derived from an EMBL/GenBank/DDBJ whole genome shotgun (WGS) entry which is preliminary data.</text>
</comment>
<proteinExistence type="inferred from homology"/>
<keyword evidence="6 8" id="KW-0139">CF(1)</keyword>
<keyword evidence="10" id="KW-1185">Reference proteome</keyword>
<evidence type="ECO:0000256" key="5">
    <source>
        <dbReference type="ARBA" id="ARBA00023136"/>
    </source>
</evidence>
<evidence type="ECO:0000256" key="2">
    <source>
        <dbReference type="ARBA" id="ARBA00022448"/>
    </source>
</evidence>
<evidence type="ECO:0000313" key="9">
    <source>
        <dbReference type="EMBL" id="MBW6401203.1"/>
    </source>
</evidence>
<keyword evidence="8" id="KW-1003">Cell membrane</keyword>
<dbReference type="InterPro" id="IPR000711">
    <property type="entry name" value="ATPase_OSCP/dsu"/>
</dbReference>
<reference evidence="9 10" key="1">
    <citation type="submission" date="2021-07" db="EMBL/GenBank/DDBJ databases">
        <authorList>
            <person name="So Y."/>
        </authorList>
    </citation>
    <scope>NUCLEOTIDE SEQUENCE [LARGE SCALE GENOMIC DNA]</scope>
    <source>
        <strain evidence="9 10">HJA6</strain>
    </source>
</reference>
<organism evidence="9 10">
    <name type="scientific">Roseomonas alba</name>
    <dbReference type="NCBI Taxonomy" id="2846776"/>
    <lineage>
        <taxon>Bacteria</taxon>
        <taxon>Pseudomonadati</taxon>
        <taxon>Pseudomonadota</taxon>
        <taxon>Alphaproteobacteria</taxon>
        <taxon>Acetobacterales</taxon>
        <taxon>Roseomonadaceae</taxon>
        <taxon>Roseomonas</taxon>
    </lineage>
</organism>
<dbReference type="InterPro" id="IPR020781">
    <property type="entry name" value="ATPase_OSCP/d_CS"/>
</dbReference>
<keyword evidence="4 8" id="KW-0406">Ion transport</keyword>
<dbReference type="Proteomes" id="UP001196565">
    <property type="component" value="Unassembled WGS sequence"/>
</dbReference>
<evidence type="ECO:0000313" key="10">
    <source>
        <dbReference type="Proteomes" id="UP001196565"/>
    </source>
</evidence>
<keyword evidence="2 8" id="KW-0813">Transport</keyword>
<keyword evidence="5 8" id="KW-0472">Membrane</keyword>
<dbReference type="PANTHER" id="PTHR11910">
    <property type="entry name" value="ATP SYNTHASE DELTA CHAIN"/>
    <property type="match status" value="1"/>
</dbReference>
<evidence type="ECO:0000256" key="3">
    <source>
        <dbReference type="ARBA" id="ARBA00022781"/>
    </source>
</evidence>
<evidence type="ECO:0000256" key="8">
    <source>
        <dbReference type="HAMAP-Rule" id="MF_01416"/>
    </source>
</evidence>
<accession>A0ABS7AFX2</accession>
<dbReference type="Pfam" id="PF00213">
    <property type="entry name" value="OSCP"/>
    <property type="match status" value="1"/>
</dbReference>
<protein>
    <recommendedName>
        <fullName evidence="8">ATP synthase subunit delta</fullName>
    </recommendedName>
    <alternativeName>
        <fullName evidence="8">ATP synthase F(1) sector subunit delta</fullName>
    </alternativeName>
    <alternativeName>
        <fullName evidence="8">F-type ATPase subunit delta</fullName>
        <shortName evidence="8">F-ATPase subunit delta</shortName>
    </alternativeName>
</protein>
<comment type="similarity">
    <text evidence="8">Belongs to the ATPase delta chain family.</text>
</comment>
<dbReference type="NCBIfam" id="TIGR01145">
    <property type="entry name" value="ATP_synt_delta"/>
    <property type="match status" value="1"/>
</dbReference>
<keyword evidence="3 8" id="KW-0375">Hydrogen ion transport</keyword>